<dbReference type="SUPFAM" id="SSF51695">
    <property type="entry name" value="PLC-like phosphodiesterases"/>
    <property type="match status" value="1"/>
</dbReference>
<sequence>MTNETLIFGHRGYPAKFPENSLNGFQYAIDHHADGLEFDVHLTKDNVPVIMHDEKINRTTNGHGRIHDYTYGQLQAFHLSNGETVPKLKDLLSLAANQPIYLNLEFKTNKIHYPNIERIVLDMVHQYHLVYPVIYSSFSLQTLKDAYKVSPNEQYCLLANHPLLHPRELMIDAHLAGLHLNHYQPLRNIKERIWTIDDPSTERKLLADHVAGIITDNFELANDVKKSVLV</sequence>
<dbReference type="PROSITE" id="PS51704">
    <property type="entry name" value="GP_PDE"/>
    <property type="match status" value="1"/>
</dbReference>
<feature type="domain" description="GP-PDE" evidence="1">
    <location>
        <begin position="5"/>
        <end position="225"/>
    </location>
</feature>
<dbReference type="AlphaFoldDB" id="A0A0R1YSF9"/>
<dbReference type="InterPro" id="IPR017946">
    <property type="entry name" value="PLC-like_Pdiesterase_TIM-brl"/>
</dbReference>
<name>A0A0R1YSF9_9LACO</name>
<organism evidence="2 3">
    <name type="scientific">Lentilactobacillus parafarraginis DSM 18390 = JCM 14109</name>
    <dbReference type="NCBI Taxonomy" id="1423786"/>
    <lineage>
        <taxon>Bacteria</taxon>
        <taxon>Bacillati</taxon>
        <taxon>Bacillota</taxon>
        <taxon>Bacilli</taxon>
        <taxon>Lactobacillales</taxon>
        <taxon>Lactobacillaceae</taxon>
        <taxon>Lentilactobacillus</taxon>
    </lineage>
</organism>
<dbReference type="InterPro" id="IPR030395">
    <property type="entry name" value="GP_PDE_dom"/>
</dbReference>
<proteinExistence type="predicted"/>
<evidence type="ECO:0000313" key="3">
    <source>
        <dbReference type="Proteomes" id="UP000051010"/>
    </source>
</evidence>
<dbReference type="PANTHER" id="PTHR46211:SF1">
    <property type="entry name" value="GLYCEROPHOSPHODIESTER PHOSPHODIESTERASE, CYTOPLASMIC"/>
    <property type="match status" value="1"/>
</dbReference>
<dbReference type="Pfam" id="PF03009">
    <property type="entry name" value="GDPD"/>
    <property type="match status" value="1"/>
</dbReference>
<accession>A0A0R1YSF9</accession>
<gene>
    <name evidence="2" type="ORF">FD47_GL002584</name>
</gene>
<protein>
    <submittedName>
        <fullName evidence="2">Glycerophosphodiester phosphodiesterase family protein</fullName>
    </submittedName>
</protein>
<dbReference type="Proteomes" id="UP000051010">
    <property type="component" value="Unassembled WGS sequence"/>
</dbReference>
<dbReference type="PATRIC" id="fig|1423786.4.peg.2706"/>
<comment type="caution">
    <text evidence="2">The sequence shown here is derived from an EMBL/GenBank/DDBJ whole genome shotgun (WGS) entry which is preliminary data.</text>
</comment>
<evidence type="ECO:0000313" key="2">
    <source>
        <dbReference type="EMBL" id="KRM44938.1"/>
    </source>
</evidence>
<evidence type="ECO:0000259" key="1">
    <source>
        <dbReference type="PROSITE" id="PS51704"/>
    </source>
</evidence>
<reference evidence="2 3" key="1">
    <citation type="journal article" date="2015" name="Genome Announc.">
        <title>Expanding the biotechnology potential of lactobacilli through comparative genomics of 213 strains and associated genera.</title>
        <authorList>
            <person name="Sun Z."/>
            <person name="Harris H.M."/>
            <person name="McCann A."/>
            <person name="Guo C."/>
            <person name="Argimon S."/>
            <person name="Zhang W."/>
            <person name="Yang X."/>
            <person name="Jeffery I.B."/>
            <person name="Cooney J.C."/>
            <person name="Kagawa T.F."/>
            <person name="Liu W."/>
            <person name="Song Y."/>
            <person name="Salvetti E."/>
            <person name="Wrobel A."/>
            <person name="Rasinkangas P."/>
            <person name="Parkhill J."/>
            <person name="Rea M.C."/>
            <person name="O'Sullivan O."/>
            <person name="Ritari J."/>
            <person name="Douillard F.P."/>
            <person name="Paul Ross R."/>
            <person name="Yang R."/>
            <person name="Briner A.E."/>
            <person name="Felis G.E."/>
            <person name="de Vos W.M."/>
            <person name="Barrangou R."/>
            <person name="Klaenhammer T.R."/>
            <person name="Caufield P.W."/>
            <person name="Cui Y."/>
            <person name="Zhang H."/>
            <person name="O'Toole P.W."/>
        </authorList>
    </citation>
    <scope>NUCLEOTIDE SEQUENCE [LARGE SCALE GENOMIC DNA]</scope>
    <source>
        <strain evidence="2 3">DSM 18390</strain>
    </source>
</reference>
<dbReference type="Gene3D" id="3.20.20.190">
    <property type="entry name" value="Phosphatidylinositol (PI) phosphodiesterase"/>
    <property type="match status" value="1"/>
</dbReference>
<dbReference type="EMBL" id="AZFZ01000007">
    <property type="protein sequence ID" value="KRM44938.1"/>
    <property type="molecule type" value="Genomic_DNA"/>
</dbReference>
<dbReference type="GO" id="GO:0006629">
    <property type="term" value="P:lipid metabolic process"/>
    <property type="evidence" value="ECO:0007669"/>
    <property type="project" value="InterPro"/>
</dbReference>
<dbReference type="GO" id="GO:0008081">
    <property type="term" value="F:phosphoric diester hydrolase activity"/>
    <property type="evidence" value="ECO:0007669"/>
    <property type="project" value="InterPro"/>
</dbReference>
<dbReference type="PANTHER" id="PTHR46211">
    <property type="entry name" value="GLYCEROPHOSPHORYL DIESTER PHOSPHODIESTERASE"/>
    <property type="match status" value="1"/>
</dbReference>
<dbReference type="RefSeq" id="WP_054732927.1">
    <property type="nucleotide sequence ID" value="NZ_AZFZ01000007.1"/>
</dbReference>